<feature type="compositionally biased region" description="Basic residues" evidence="1">
    <location>
        <begin position="28"/>
        <end position="38"/>
    </location>
</feature>
<feature type="signal peptide" evidence="2">
    <location>
        <begin position="1"/>
        <end position="20"/>
    </location>
</feature>
<dbReference type="EMBL" id="KN847343">
    <property type="protein sequence ID" value="KIW37543.1"/>
    <property type="molecule type" value="Genomic_DNA"/>
</dbReference>
<dbReference type="GeneID" id="27362265"/>
<evidence type="ECO:0000313" key="4">
    <source>
        <dbReference type="Proteomes" id="UP000053342"/>
    </source>
</evidence>
<evidence type="ECO:0000313" key="3">
    <source>
        <dbReference type="EMBL" id="KIW37543.1"/>
    </source>
</evidence>
<gene>
    <name evidence="3" type="ORF">PV06_10191</name>
</gene>
<name>A0A0D2D2L8_9EURO</name>
<dbReference type="STRING" id="215243.A0A0D2D2L8"/>
<dbReference type="Pfam" id="PF25312">
    <property type="entry name" value="Allergen_Asp_f_4"/>
    <property type="match status" value="1"/>
</dbReference>
<dbReference type="VEuPathDB" id="FungiDB:PV06_10191"/>
<dbReference type="GO" id="GO:0005576">
    <property type="term" value="C:extracellular region"/>
    <property type="evidence" value="ECO:0007669"/>
    <property type="project" value="InterPro"/>
</dbReference>
<dbReference type="OrthoDB" id="5320938at2759"/>
<dbReference type="HOGENOM" id="CLU_065393_1_0_1"/>
<keyword evidence="2" id="KW-0732">Signal</keyword>
<feature type="region of interest" description="Disordered" evidence="1">
    <location>
        <begin position="26"/>
        <end position="49"/>
    </location>
</feature>
<sequence>MHFSMKTMVLATLAAGQAYAASIGHQHSSAHSHARKHNHVEQKRATALSDADASRLSSLGVANLGMNSAVANGLAWLSGGESDSNPWKANFINNAGEDIVLVCWGVAGSWINAVQPTITASIAAGSSMMVNFADGASGACSAIYPDTQLINGQASNTWMEFTFGEWGVVDVSREVNMNGHSLSIVGPSCTSNMDTCVFVCPSGDVCTTGYVLQNCANGSQPGANYGTFAGAPSGGCGGMGQSATLQVTWS</sequence>
<keyword evidence="4" id="KW-1185">Reference proteome</keyword>
<organism evidence="3 4">
    <name type="scientific">Exophiala oligosperma</name>
    <dbReference type="NCBI Taxonomy" id="215243"/>
    <lineage>
        <taxon>Eukaryota</taxon>
        <taxon>Fungi</taxon>
        <taxon>Dikarya</taxon>
        <taxon>Ascomycota</taxon>
        <taxon>Pezizomycotina</taxon>
        <taxon>Eurotiomycetes</taxon>
        <taxon>Chaetothyriomycetidae</taxon>
        <taxon>Chaetothyriales</taxon>
        <taxon>Herpotrichiellaceae</taxon>
        <taxon>Exophiala</taxon>
    </lineage>
</organism>
<dbReference type="InterPro" id="IPR038903">
    <property type="entry name" value="Allergen_Asp_f_4"/>
</dbReference>
<reference evidence="3 4" key="1">
    <citation type="submission" date="2015-01" db="EMBL/GenBank/DDBJ databases">
        <title>The Genome Sequence of Exophiala oligosperma CBS72588.</title>
        <authorList>
            <consortium name="The Broad Institute Genomics Platform"/>
            <person name="Cuomo C."/>
            <person name="de Hoog S."/>
            <person name="Gorbushina A."/>
            <person name="Stielow B."/>
            <person name="Teixiera M."/>
            <person name="Abouelleil A."/>
            <person name="Chapman S.B."/>
            <person name="Priest M."/>
            <person name="Young S.K."/>
            <person name="Wortman J."/>
            <person name="Nusbaum C."/>
            <person name="Birren B."/>
        </authorList>
    </citation>
    <scope>NUCLEOTIDE SEQUENCE [LARGE SCALE GENOMIC DNA]</scope>
    <source>
        <strain evidence="3 4">CBS 72588</strain>
    </source>
</reference>
<dbReference type="AlphaFoldDB" id="A0A0D2D2L8"/>
<evidence type="ECO:0000256" key="2">
    <source>
        <dbReference type="SAM" id="SignalP"/>
    </source>
</evidence>
<evidence type="ECO:0000256" key="1">
    <source>
        <dbReference type="SAM" id="MobiDB-lite"/>
    </source>
</evidence>
<evidence type="ECO:0008006" key="5">
    <source>
        <dbReference type="Google" id="ProtNLM"/>
    </source>
</evidence>
<feature type="chain" id="PRO_5002255563" description="Effector 5" evidence="2">
    <location>
        <begin position="21"/>
        <end position="250"/>
    </location>
</feature>
<dbReference type="GO" id="GO:0019863">
    <property type="term" value="F:IgE binding"/>
    <property type="evidence" value="ECO:0007669"/>
    <property type="project" value="InterPro"/>
</dbReference>
<protein>
    <recommendedName>
        <fullName evidence="5">Effector 5</fullName>
    </recommendedName>
</protein>
<dbReference type="Proteomes" id="UP000053342">
    <property type="component" value="Unassembled WGS sequence"/>
</dbReference>
<dbReference type="RefSeq" id="XP_016257759.1">
    <property type="nucleotide sequence ID" value="XM_016411718.1"/>
</dbReference>
<accession>A0A0D2D2L8</accession>
<proteinExistence type="predicted"/>